<proteinExistence type="inferred from homology"/>
<accession>A0A1E5CD93</accession>
<keyword evidence="8 9" id="KW-0472">Membrane</keyword>
<dbReference type="AlphaFoldDB" id="A0A1E5CD93"/>
<keyword evidence="4 9" id="KW-0488">Methylation</keyword>
<evidence type="ECO:0000256" key="8">
    <source>
        <dbReference type="ARBA" id="ARBA00023136"/>
    </source>
</evidence>
<keyword evidence="6 9" id="KW-0812">Transmembrane</keyword>
<evidence type="ECO:0000313" key="12">
    <source>
        <dbReference type="Proteomes" id="UP000095039"/>
    </source>
</evidence>
<dbReference type="PANTHER" id="PTHR38779">
    <property type="entry name" value="TYPE II SECRETION SYSTEM PROTEIN I-RELATED"/>
    <property type="match status" value="1"/>
</dbReference>
<dbReference type="Pfam" id="PF07963">
    <property type="entry name" value="N_methyl"/>
    <property type="match status" value="1"/>
</dbReference>
<evidence type="ECO:0000256" key="2">
    <source>
        <dbReference type="ARBA" id="ARBA00008358"/>
    </source>
</evidence>
<dbReference type="Proteomes" id="UP000095039">
    <property type="component" value="Unassembled WGS sequence"/>
</dbReference>
<reference evidence="11 12" key="1">
    <citation type="journal article" date="2012" name="Science">
        <title>Ecological populations of bacteria act as socially cohesive units of antibiotic production and resistance.</title>
        <authorList>
            <person name="Cordero O.X."/>
            <person name="Wildschutte H."/>
            <person name="Kirkup B."/>
            <person name="Proehl S."/>
            <person name="Ngo L."/>
            <person name="Hussain F."/>
            <person name="Le Roux F."/>
            <person name="Mincer T."/>
            <person name="Polz M.F."/>
        </authorList>
    </citation>
    <scope>NUCLEOTIDE SEQUENCE [LARGE SCALE GENOMIC DNA]</scope>
    <source>
        <strain evidence="11 12">FF-454</strain>
    </source>
</reference>
<dbReference type="GO" id="GO:0005886">
    <property type="term" value="C:plasma membrane"/>
    <property type="evidence" value="ECO:0007669"/>
    <property type="project" value="UniProtKB-SubCell"/>
</dbReference>
<dbReference type="Pfam" id="PF02501">
    <property type="entry name" value="T2SSI"/>
    <property type="match status" value="1"/>
</dbReference>
<comment type="PTM">
    <text evidence="9">Cleaved by prepilin peptidase.</text>
</comment>
<dbReference type="InterPro" id="IPR045584">
    <property type="entry name" value="Pilin-like"/>
</dbReference>
<dbReference type="RefSeq" id="WP_016959437.1">
    <property type="nucleotide sequence ID" value="NZ_AJWN02000021.1"/>
</dbReference>
<dbReference type="EMBL" id="AJWN02000021">
    <property type="protein sequence ID" value="OEE63493.1"/>
    <property type="molecule type" value="Genomic_DNA"/>
</dbReference>
<comment type="subcellular location">
    <subcellularLocation>
        <location evidence="1 9">Cell inner membrane</location>
        <topology evidence="1 9">Single-pass membrane protein</topology>
    </subcellularLocation>
</comment>
<comment type="subunit">
    <text evidence="9">Type II secretion is composed of four main components: the outer membrane complex, the inner membrane complex, the cytoplasmic secretion ATPase and the periplasm-spanning pseudopilus.</text>
</comment>
<protein>
    <recommendedName>
        <fullName evidence="9">Type II secretion system protein I</fullName>
        <shortName evidence="9">T2SS minor pseudopilin I</shortName>
    </recommendedName>
</protein>
<keyword evidence="3" id="KW-1003">Cell membrane</keyword>
<evidence type="ECO:0000256" key="3">
    <source>
        <dbReference type="ARBA" id="ARBA00022475"/>
    </source>
</evidence>
<dbReference type="Gene3D" id="3.30.1300.30">
    <property type="entry name" value="GSPII I/J protein-like"/>
    <property type="match status" value="1"/>
</dbReference>
<dbReference type="InterPro" id="IPR010052">
    <property type="entry name" value="T2SS_protein-GspI"/>
</dbReference>
<sequence>MRTHRGFTLIEVMVAMAVFAVAALAVLNATGQHVNTLGVLEEKTFASMVADNQLALFVLEGKVPSSEKNGSSEMAGRTWYWTIKPTTTADNALRAVDVIVWQDESKRGSLVSVRTYVPAN</sequence>
<feature type="domain" description="Type II secretion system protein GspI C-terminal" evidence="10">
    <location>
        <begin position="40"/>
        <end position="117"/>
    </location>
</feature>
<feature type="transmembrane region" description="Helical" evidence="9">
    <location>
        <begin position="7"/>
        <end position="27"/>
    </location>
</feature>
<keyword evidence="5 9" id="KW-0997">Cell inner membrane</keyword>
<dbReference type="SUPFAM" id="SSF54523">
    <property type="entry name" value="Pili subunits"/>
    <property type="match status" value="1"/>
</dbReference>
<dbReference type="GO" id="GO:0015627">
    <property type="term" value="C:type II protein secretion system complex"/>
    <property type="evidence" value="ECO:0007669"/>
    <property type="project" value="UniProtKB-UniRule"/>
</dbReference>
<keyword evidence="12" id="KW-1185">Reference proteome</keyword>
<dbReference type="PANTHER" id="PTHR38779:SF2">
    <property type="entry name" value="TYPE II SECRETION SYSTEM PROTEIN I-RELATED"/>
    <property type="match status" value="1"/>
</dbReference>
<gene>
    <name evidence="11" type="ORF">A1OK_06465</name>
</gene>
<evidence type="ECO:0000259" key="10">
    <source>
        <dbReference type="Pfam" id="PF02501"/>
    </source>
</evidence>
<dbReference type="GO" id="GO:0015628">
    <property type="term" value="P:protein secretion by the type II secretion system"/>
    <property type="evidence" value="ECO:0007669"/>
    <property type="project" value="UniProtKB-UniRule"/>
</dbReference>
<evidence type="ECO:0000256" key="9">
    <source>
        <dbReference type="RuleBase" id="RU368030"/>
    </source>
</evidence>
<evidence type="ECO:0000256" key="5">
    <source>
        <dbReference type="ARBA" id="ARBA00022519"/>
    </source>
</evidence>
<dbReference type="PROSITE" id="PS00409">
    <property type="entry name" value="PROKAR_NTER_METHYL"/>
    <property type="match status" value="1"/>
</dbReference>
<dbReference type="NCBIfam" id="TIGR01707">
    <property type="entry name" value="gspI"/>
    <property type="match status" value="1"/>
</dbReference>
<evidence type="ECO:0000313" key="11">
    <source>
        <dbReference type="EMBL" id="OEE63493.1"/>
    </source>
</evidence>
<dbReference type="InterPro" id="IPR003413">
    <property type="entry name" value="T2SS_GspI_C"/>
</dbReference>
<evidence type="ECO:0000256" key="4">
    <source>
        <dbReference type="ARBA" id="ARBA00022481"/>
    </source>
</evidence>
<dbReference type="NCBIfam" id="TIGR02532">
    <property type="entry name" value="IV_pilin_GFxxxE"/>
    <property type="match status" value="1"/>
</dbReference>
<dbReference type="InterPro" id="IPR012902">
    <property type="entry name" value="N_methyl_site"/>
</dbReference>
<evidence type="ECO:0000256" key="1">
    <source>
        <dbReference type="ARBA" id="ARBA00004377"/>
    </source>
</evidence>
<comment type="caution">
    <text evidence="11">The sequence shown here is derived from an EMBL/GenBank/DDBJ whole genome shotgun (WGS) entry which is preliminary data.</text>
</comment>
<evidence type="ECO:0000256" key="7">
    <source>
        <dbReference type="ARBA" id="ARBA00022989"/>
    </source>
</evidence>
<comment type="function">
    <text evidence="9">Component of the type II secretion system required for the energy-dependent secretion of extracellular factors such as proteases and toxins from the periplasm.</text>
</comment>
<name>A0A1E5CD93_9GAMM</name>
<organism evidence="11 12">
    <name type="scientific">Enterovibrio norvegicus FF-454</name>
    <dbReference type="NCBI Taxonomy" id="1185651"/>
    <lineage>
        <taxon>Bacteria</taxon>
        <taxon>Pseudomonadati</taxon>
        <taxon>Pseudomonadota</taxon>
        <taxon>Gammaproteobacteria</taxon>
        <taxon>Vibrionales</taxon>
        <taxon>Vibrionaceae</taxon>
        <taxon>Enterovibrio</taxon>
    </lineage>
</organism>
<evidence type="ECO:0000256" key="6">
    <source>
        <dbReference type="ARBA" id="ARBA00022692"/>
    </source>
</evidence>
<comment type="similarity">
    <text evidence="2 9">Belongs to the GSP I family.</text>
</comment>
<keyword evidence="7 9" id="KW-1133">Transmembrane helix</keyword>